<dbReference type="OrthoDB" id="7362854at2"/>
<proteinExistence type="predicted"/>
<dbReference type="Pfam" id="PF04325">
    <property type="entry name" value="DUF465"/>
    <property type="match status" value="1"/>
</dbReference>
<dbReference type="Proteomes" id="UP000248311">
    <property type="component" value="Unassembled WGS sequence"/>
</dbReference>
<evidence type="ECO:0000256" key="1">
    <source>
        <dbReference type="SAM" id="MobiDB-lite"/>
    </source>
</evidence>
<evidence type="ECO:0000313" key="2">
    <source>
        <dbReference type="EMBL" id="PYE84647.1"/>
    </source>
</evidence>
<gene>
    <name evidence="2" type="ORF">DFP88_102450</name>
</gene>
<dbReference type="InterPro" id="IPR038444">
    <property type="entry name" value="DUF465_sf"/>
</dbReference>
<feature type="compositionally biased region" description="Basic and acidic residues" evidence="1">
    <location>
        <begin position="16"/>
        <end position="25"/>
    </location>
</feature>
<sequence length="55" mass="6333">MSLTSHLDQLRRKHRSLSDAVEHAQRAPATSDLEIAQMKKQKLQLKEEITRLSAH</sequence>
<feature type="region of interest" description="Disordered" evidence="1">
    <location>
        <begin position="1"/>
        <end position="35"/>
    </location>
</feature>
<organism evidence="2 3">
    <name type="scientific">Pseudoroseicyclus aestuarii</name>
    <dbReference type="NCBI Taxonomy" id="1795041"/>
    <lineage>
        <taxon>Bacteria</taxon>
        <taxon>Pseudomonadati</taxon>
        <taxon>Pseudomonadota</taxon>
        <taxon>Alphaproteobacteria</taxon>
        <taxon>Rhodobacterales</taxon>
        <taxon>Paracoccaceae</taxon>
        <taxon>Pseudoroseicyclus</taxon>
    </lineage>
</organism>
<dbReference type="AlphaFoldDB" id="A0A318SXT3"/>
<accession>A0A318SXT3</accession>
<keyword evidence="3" id="KW-1185">Reference proteome</keyword>
<reference evidence="2 3" key="1">
    <citation type="submission" date="2018-06" db="EMBL/GenBank/DDBJ databases">
        <title>Genomic Encyclopedia of Type Strains, Phase III (KMG-III): the genomes of soil and plant-associated and newly described type strains.</title>
        <authorList>
            <person name="Whitman W."/>
        </authorList>
    </citation>
    <scope>NUCLEOTIDE SEQUENCE [LARGE SCALE GENOMIC DNA]</scope>
    <source>
        <strain evidence="2 3">CECT 9025</strain>
    </source>
</reference>
<dbReference type="EMBL" id="QJTE01000002">
    <property type="protein sequence ID" value="PYE84647.1"/>
    <property type="molecule type" value="Genomic_DNA"/>
</dbReference>
<protein>
    <recommendedName>
        <fullName evidence="4">DUF465 domain-containing protein</fullName>
    </recommendedName>
</protein>
<evidence type="ECO:0000313" key="3">
    <source>
        <dbReference type="Proteomes" id="UP000248311"/>
    </source>
</evidence>
<dbReference type="Gene3D" id="6.10.280.50">
    <property type="match status" value="1"/>
</dbReference>
<comment type="caution">
    <text evidence="2">The sequence shown here is derived from an EMBL/GenBank/DDBJ whole genome shotgun (WGS) entry which is preliminary data.</text>
</comment>
<dbReference type="RefSeq" id="WP_110813722.1">
    <property type="nucleotide sequence ID" value="NZ_QJTE01000002.1"/>
</dbReference>
<name>A0A318SXT3_9RHOB</name>
<evidence type="ECO:0008006" key="4">
    <source>
        <dbReference type="Google" id="ProtNLM"/>
    </source>
</evidence>
<dbReference type="InterPro" id="IPR007420">
    <property type="entry name" value="DUF465"/>
</dbReference>